<protein>
    <recommendedName>
        <fullName evidence="8">Cytochrome b561 domain-containing protein</fullName>
    </recommendedName>
</protein>
<feature type="transmembrane region" description="Helical" evidence="7">
    <location>
        <begin position="58"/>
        <end position="79"/>
    </location>
</feature>
<dbReference type="PROSITE" id="PS50939">
    <property type="entry name" value="CYTOCHROME_B561"/>
    <property type="match status" value="1"/>
</dbReference>
<evidence type="ECO:0000256" key="2">
    <source>
        <dbReference type="ARBA" id="ARBA00022448"/>
    </source>
</evidence>
<keyword evidence="4" id="KW-0249">Electron transport</keyword>
<evidence type="ECO:0000256" key="5">
    <source>
        <dbReference type="ARBA" id="ARBA00022989"/>
    </source>
</evidence>
<organism evidence="9 10">
    <name type="scientific">Paragonimus heterotremus</name>
    <dbReference type="NCBI Taxonomy" id="100268"/>
    <lineage>
        <taxon>Eukaryota</taxon>
        <taxon>Metazoa</taxon>
        <taxon>Spiralia</taxon>
        <taxon>Lophotrochozoa</taxon>
        <taxon>Platyhelminthes</taxon>
        <taxon>Trematoda</taxon>
        <taxon>Digenea</taxon>
        <taxon>Plagiorchiida</taxon>
        <taxon>Troglotremata</taxon>
        <taxon>Troglotrematidae</taxon>
        <taxon>Paragonimus</taxon>
    </lineage>
</organism>
<dbReference type="CDD" id="cd08760">
    <property type="entry name" value="Cyt_b561_FRRS1_like"/>
    <property type="match status" value="1"/>
</dbReference>
<keyword evidence="10" id="KW-1185">Reference proteome</keyword>
<comment type="subcellular location">
    <subcellularLocation>
        <location evidence="1">Membrane</location>
    </subcellularLocation>
</comment>
<evidence type="ECO:0000256" key="3">
    <source>
        <dbReference type="ARBA" id="ARBA00022692"/>
    </source>
</evidence>
<evidence type="ECO:0000313" key="10">
    <source>
        <dbReference type="Proteomes" id="UP000748531"/>
    </source>
</evidence>
<comment type="caution">
    <text evidence="9">The sequence shown here is derived from an EMBL/GenBank/DDBJ whole genome shotgun (WGS) entry which is preliminary data.</text>
</comment>
<keyword evidence="2" id="KW-0813">Transport</keyword>
<keyword evidence="3 7" id="KW-0812">Transmembrane</keyword>
<gene>
    <name evidence="9" type="ORF">PHET_04347</name>
</gene>
<proteinExistence type="predicted"/>
<feature type="transmembrane region" description="Helical" evidence="7">
    <location>
        <begin position="169"/>
        <end position="190"/>
    </location>
</feature>
<evidence type="ECO:0000313" key="9">
    <source>
        <dbReference type="EMBL" id="KAF5402101.1"/>
    </source>
</evidence>
<dbReference type="PANTHER" id="PTHR23130:SF171">
    <property type="entry name" value="OS01G0895300 PROTEIN"/>
    <property type="match status" value="1"/>
</dbReference>
<reference evidence="9" key="1">
    <citation type="submission" date="2019-05" db="EMBL/GenBank/DDBJ databases">
        <title>Annotation for the trematode Paragonimus heterotremus.</title>
        <authorList>
            <person name="Choi Y.-J."/>
        </authorList>
    </citation>
    <scope>NUCLEOTIDE SEQUENCE</scope>
    <source>
        <strain evidence="9">LC</strain>
    </source>
</reference>
<evidence type="ECO:0000256" key="4">
    <source>
        <dbReference type="ARBA" id="ARBA00022982"/>
    </source>
</evidence>
<dbReference type="SMART" id="SM00665">
    <property type="entry name" value="B561"/>
    <property type="match status" value="1"/>
</dbReference>
<dbReference type="EMBL" id="LUCH01002026">
    <property type="protein sequence ID" value="KAF5402101.1"/>
    <property type="molecule type" value="Genomic_DNA"/>
</dbReference>
<feature type="transmembrane region" description="Helical" evidence="7">
    <location>
        <begin position="15"/>
        <end position="37"/>
    </location>
</feature>
<evidence type="ECO:0000256" key="1">
    <source>
        <dbReference type="ARBA" id="ARBA00004370"/>
    </source>
</evidence>
<evidence type="ECO:0000256" key="6">
    <source>
        <dbReference type="ARBA" id="ARBA00023136"/>
    </source>
</evidence>
<keyword evidence="6 7" id="KW-0472">Membrane</keyword>
<sequence>MNATLNEGQIKYVNVYVRAHACLMLFAWGFCCPNGLLAARHFKTAWPGGTIKKWKYWFAIHMSFQSVLFALVVLAFMIVVVNLTGYSTLSKLPYSAHPLLGFITFFLSFSNLFFAWMLITSTGGRRSLFRNLHLCVGLLAHALSVPLILTGFQMPKMGNQMCSSKAYSGMYLISLIFYAIVEVVLEVMGYKILFKIKSSFALFYLLMVAELRQKLQPFGLDVELIIQRIAQNPRHKKQQVMELLLNKAIEEKEFTQNSFKQIQTLRVIKYFLYAIHLMVSFSITFVLVIMVANL</sequence>
<feature type="domain" description="Cytochrome b561" evidence="8">
    <location>
        <begin position="1"/>
        <end position="194"/>
    </location>
</feature>
<dbReference type="AlphaFoldDB" id="A0A8J4SZ72"/>
<name>A0A8J4SZ72_9TREM</name>
<dbReference type="Proteomes" id="UP000748531">
    <property type="component" value="Unassembled WGS sequence"/>
</dbReference>
<keyword evidence="5 7" id="KW-1133">Transmembrane helix</keyword>
<feature type="transmembrane region" description="Helical" evidence="7">
    <location>
        <begin position="131"/>
        <end position="149"/>
    </location>
</feature>
<dbReference type="OrthoDB" id="2419613at2759"/>
<evidence type="ECO:0000256" key="7">
    <source>
        <dbReference type="SAM" id="Phobius"/>
    </source>
</evidence>
<feature type="transmembrane region" description="Helical" evidence="7">
    <location>
        <begin position="270"/>
        <end position="292"/>
    </location>
</feature>
<feature type="transmembrane region" description="Helical" evidence="7">
    <location>
        <begin position="99"/>
        <end position="119"/>
    </location>
</feature>
<dbReference type="InterPro" id="IPR006593">
    <property type="entry name" value="Cyt_b561/ferric_Rdtase_TM"/>
</dbReference>
<dbReference type="Gene3D" id="1.20.120.1770">
    <property type="match status" value="1"/>
</dbReference>
<dbReference type="PANTHER" id="PTHR23130">
    <property type="entry name" value="CYTOCHROME B561 AND DOMON DOMAIN-CONTAINING PROTEIN"/>
    <property type="match status" value="1"/>
</dbReference>
<accession>A0A8J4SZ72</accession>
<dbReference type="GO" id="GO:0016020">
    <property type="term" value="C:membrane"/>
    <property type="evidence" value="ECO:0007669"/>
    <property type="project" value="UniProtKB-SubCell"/>
</dbReference>
<evidence type="ECO:0000259" key="8">
    <source>
        <dbReference type="PROSITE" id="PS50939"/>
    </source>
</evidence>